<sequence>MMTAARAGLEPFDMAHPEEWEHCAQCFEFFLEALDITDSGKKSRCAPATFQLAKALVALAQLNNTPFETLLAALKPPELARQYEFHRRDQSLIESAAAYLTALRTMALQLQRPQHRITRSFCVRTAERDSEAATTGKKGGVSQQCRRGSSRR</sequence>
<evidence type="ECO:0000313" key="2">
    <source>
        <dbReference type="Proteomes" id="UP000821865"/>
    </source>
</evidence>
<accession>A0ACB8D529</accession>
<gene>
    <name evidence="1" type="ORF">HPB49_011105</name>
</gene>
<proteinExistence type="predicted"/>
<reference evidence="1" key="1">
    <citation type="submission" date="2020-05" db="EMBL/GenBank/DDBJ databases">
        <title>Large-scale comparative analyses of tick genomes elucidate their genetic diversity and vector capacities.</title>
        <authorList>
            <person name="Jia N."/>
            <person name="Wang J."/>
            <person name="Shi W."/>
            <person name="Du L."/>
            <person name="Sun Y."/>
            <person name="Zhan W."/>
            <person name="Jiang J."/>
            <person name="Wang Q."/>
            <person name="Zhang B."/>
            <person name="Ji P."/>
            <person name="Sakyi L.B."/>
            <person name="Cui X."/>
            <person name="Yuan T."/>
            <person name="Jiang B."/>
            <person name="Yang W."/>
            <person name="Lam T.T.-Y."/>
            <person name="Chang Q."/>
            <person name="Ding S."/>
            <person name="Wang X."/>
            <person name="Zhu J."/>
            <person name="Ruan X."/>
            <person name="Zhao L."/>
            <person name="Wei J."/>
            <person name="Que T."/>
            <person name="Du C."/>
            <person name="Cheng J."/>
            <person name="Dai P."/>
            <person name="Han X."/>
            <person name="Huang E."/>
            <person name="Gao Y."/>
            <person name="Liu J."/>
            <person name="Shao H."/>
            <person name="Ye R."/>
            <person name="Li L."/>
            <person name="Wei W."/>
            <person name="Wang X."/>
            <person name="Wang C."/>
            <person name="Yang T."/>
            <person name="Huo Q."/>
            <person name="Li W."/>
            <person name="Guo W."/>
            <person name="Chen H."/>
            <person name="Zhou L."/>
            <person name="Ni X."/>
            <person name="Tian J."/>
            <person name="Zhou Y."/>
            <person name="Sheng Y."/>
            <person name="Liu T."/>
            <person name="Pan Y."/>
            <person name="Xia L."/>
            <person name="Li J."/>
            <person name="Zhao F."/>
            <person name="Cao W."/>
        </authorList>
    </citation>
    <scope>NUCLEOTIDE SEQUENCE</scope>
    <source>
        <strain evidence="1">Dsil-2018</strain>
    </source>
</reference>
<evidence type="ECO:0000313" key="1">
    <source>
        <dbReference type="EMBL" id="KAH7959428.1"/>
    </source>
</evidence>
<keyword evidence="2" id="KW-1185">Reference proteome</keyword>
<comment type="caution">
    <text evidence="1">The sequence shown here is derived from an EMBL/GenBank/DDBJ whole genome shotgun (WGS) entry which is preliminary data.</text>
</comment>
<organism evidence="1 2">
    <name type="scientific">Dermacentor silvarum</name>
    <name type="common">Tick</name>
    <dbReference type="NCBI Taxonomy" id="543639"/>
    <lineage>
        <taxon>Eukaryota</taxon>
        <taxon>Metazoa</taxon>
        <taxon>Ecdysozoa</taxon>
        <taxon>Arthropoda</taxon>
        <taxon>Chelicerata</taxon>
        <taxon>Arachnida</taxon>
        <taxon>Acari</taxon>
        <taxon>Parasitiformes</taxon>
        <taxon>Ixodida</taxon>
        <taxon>Ixodoidea</taxon>
        <taxon>Ixodidae</taxon>
        <taxon>Rhipicephalinae</taxon>
        <taxon>Dermacentor</taxon>
    </lineage>
</organism>
<protein>
    <submittedName>
        <fullName evidence="1">Uncharacterized protein</fullName>
    </submittedName>
</protein>
<dbReference type="EMBL" id="CM023472">
    <property type="protein sequence ID" value="KAH7959428.1"/>
    <property type="molecule type" value="Genomic_DNA"/>
</dbReference>
<name>A0ACB8D529_DERSI</name>
<dbReference type="Proteomes" id="UP000821865">
    <property type="component" value="Chromosome 3"/>
</dbReference>